<feature type="domain" description="RNA polymerase sigma-70 region 2" evidence="6">
    <location>
        <begin position="25"/>
        <end position="90"/>
    </location>
</feature>
<feature type="domain" description="RNA polymerase sigma-70 region 4" evidence="7">
    <location>
        <begin position="121"/>
        <end position="169"/>
    </location>
</feature>
<accession>A0ABW5MSK5</accession>
<reference evidence="9" key="1">
    <citation type="journal article" date="2019" name="Int. J. Syst. Evol. Microbiol.">
        <title>The Global Catalogue of Microorganisms (GCM) 10K type strain sequencing project: providing services to taxonomists for standard genome sequencing and annotation.</title>
        <authorList>
            <consortium name="The Broad Institute Genomics Platform"/>
            <consortium name="The Broad Institute Genome Sequencing Center for Infectious Disease"/>
            <person name="Wu L."/>
            <person name="Ma J."/>
        </authorList>
    </citation>
    <scope>NUCLEOTIDE SEQUENCE [LARGE SCALE GENOMIC DNA]</scope>
    <source>
        <strain evidence="9">KCTC 52368</strain>
    </source>
</reference>
<dbReference type="InterPro" id="IPR007630">
    <property type="entry name" value="RNA_pol_sigma70_r4"/>
</dbReference>
<comment type="caution">
    <text evidence="8">The sequence shown here is derived from an EMBL/GenBank/DDBJ whole genome shotgun (WGS) entry which is preliminary data.</text>
</comment>
<dbReference type="EMBL" id="JBHULB010000001">
    <property type="protein sequence ID" value="MFD2585345.1"/>
    <property type="molecule type" value="Genomic_DNA"/>
</dbReference>
<dbReference type="InterPro" id="IPR014284">
    <property type="entry name" value="RNA_pol_sigma-70_dom"/>
</dbReference>
<evidence type="ECO:0000256" key="5">
    <source>
        <dbReference type="ARBA" id="ARBA00023163"/>
    </source>
</evidence>
<dbReference type="SUPFAM" id="SSF88946">
    <property type="entry name" value="Sigma2 domain of RNA polymerase sigma factors"/>
    <property type="match status" value="1"/>
</dbReference>
<organism evidence="8 9">
    <name type="scientific">Croceitalea marina</name>
    <dbReference type="NCBI Taxonomy" id="1775166"/>
    <lineage>
        <taxon>Bacteria</taxon>
        <taxon>Pseudomonadati</taxon>
        <taxon>Bacteroidota</taxon>
        <taxon>Flavobacteriia</taxon>
        <taxon>Flavobacteriales</taxon>
        <taxon>Flavobacteriaceae</taxon>
        <taxon>Croceitalea</taxon>
    </lineage>
</organism>
<keyword evidence="3" id="KW-0731">Sigma factor</keyword>
<dbReference type="InterPro" id="IPR013324">
    <property type="entry name" value="RNA_pol_sigma_r3/r4-like"/>
</dbReference>
<keyword evidence="5" id="KW-0804">Transcription</keyword>
<dbReference type="InterPro" id="IPR007627">
    <property type="entry name" value="RNA_pol_sigma70_r2"/>
</dbReference>
<keyword evidence="2" id="KW-0805">Transcription regulation</keyword>
<dbReference type="NCBIfam" id="TIGR02937">
    <property type="entry name" value="sigma70-ECF"/>
    <property type="match status" value="1"/>
</dbReference>
<dbReference type="PANTHER" id="PTHR43133">
    <property type="entry name" value="RNA POLYMERASE ECF-TYPE SIGMA FACTO"/>
    <property type="match status" value="1"/>
</dbReference>
<evidence type="ECO:0000256" key="2">
    <source>
        <dbReference type="ARBA" id="ARBA00023015"/>
    </source>
</evidence>
<evidence type="ECO:0000313" key="8">
    <source>
        <dbReference type="EMBL" id="MFD2585345.1"/>
    </source>
</evidence>
<comment type="similarity">
    <text evidence="1">Belongs to the sigma-70 factor family. ECF subfamily.</text>
</comment>
<evidence type="ECO:0000256" key="4">
    <source>
        <dbReference type="ARBA" id="ARBA00023125"/>
    </source>
</evidence>
<evidence type="ECO:0000313" key="9">
    <source>
        <dbReference type="Proteomes" id="UP001597526"/>
    </source>
</evidence>
<dbReference type="PANTHER" id="PTHR43133:SF62">
    <property type="entry name" value="RNA POLYMERASE SIGMA FACTOR SIGZ"/>
    <property type="match status" value="1"/>
</dbReference>
<dbReference type="InterPro" id="IPR036388">
    <property type="entry name" value="WH-like_DNA-bd_sf"/>
</dbReference>
<dbReference type="InterPro" id="IPR013325">
    <property type="entry name" value="RNA_pol_sigma_r2"/>
</dbReference>
<dbReference type="Proteomes" id="UP001597526">
    <property type="component" value="Unassembled WGS sequence"/>
</dbReference>
<name>A0ABW5MSK5_9FLAO</name>
<dbReference type="SUPFAM" id="SSF88659">
    <property type="entry name" value="Sigma3 and sigma4 domains of RNA polymerase sigma factors"/>
    <property type="match status" value="1"/>
</dbReference>
<dbReference type="Gene3D" id="1.10.10.10">
    <property type="entry name" value="Winged helix-like DNA-binding domain superfamily/Winged helix DNA-binding domain"/>
    <property type="match status" value="1"/>
</dbReference>
<protein>
    <submittedName>
        <fullName evidence="8">RNA polymerase sigma factor</fullName>
    </submittedName>
</protein>
<dbReference type="Gene3D" id="1.10.1740.10">
    <property type="match status" value="1"/>
</dbReference>
<evidence type="ECO:0000256" key="3">
    <source>
        <dbReference type="ARBA" id="ARBA00023082"/>
    </source>
</evidence>
<dbReference type="RefSeq" id="WP_377764748.1">
    <property type="nucleotide sequence ID" value="NZ_JBHULB010000001.1"/>
</dbReference>
<evidence type="ECO:0000259" key="6">
    <source>
        <dbReference type="Pfam" id="PF04542"/>
    </source>
</evidence>
<evidence type="ECO:0000259" key="7">
    <source>
        <dbReference type="Pfam" id="PF04545"/>
    </source>
</evidence>
<keyword evidence="4" id="KW-0238">DNA-binding</keyword>
<evidence type="ECO:0000256" key="1">
    <source>
        <dbReference type="ARBA" id="ARBA00010641"/>
    </source>
</evidence>
<gene>
    <name evidence="8" type="ORF">ACFSQJ_00275</name>
</gene>
<dbReference type="Pfam" id="PF04542">
    <property type="entry name" value="Sigma70_r2"/>
    <property type="match status" value="1"/>
</dbReference>
<dbReference type="InterPro" id="IPR039425">
    <property type="entry name" value="RNA_pol_sigma-70-like"/>
</dbReference>
<sequence>MANYPEDEQLIRQLSNKDRLALYTIYDKYAGALYGVILRMCRNEAIAQDLLQETFIKIWQKIDSYDASKGRFYTWAYRIAKNTTLNALRKPDLLIQSEDLSVYKNKTQEEKLPDYAELSGAIKRLEPHHQEAIALVYFRGYTHREAYLEMGVPLGTFKSYIRQALNLLRDSYKNELVVVWFCIEILA</sequence>
<proteinExistence type="inferred from homology"/>
<dbReference type="Pfam" id="PF04545">
    <property type="entry name" value="Sigma70_r4"/>
    <property type="match status" value="1"/>
</dbReference>
<keyword evidence="9" id="KW-1185">Reference proteome</keyword>